<proteinExistence type="predicted"/>
<gene>
    <name evidence="1" type="ORF">Mucpa_3160</name>
</gene>
<reference evidence="1" key="1">
    <citation type="submission" date="2011-09" db="EMBL/GenBank/DDBJ databases">
        <title>The permanent draft genome of Mucilaginibacter paludis DSM 18603.</title>
        <authorList>
            <consortium name="US DOE Joint Genome Institute (JGI-PGF)"/>
            <person name="Lucas S."/>
            <person name="Han J."/>
            <person name="Lapidus A."/>
            <person name="Bruce D."/>
            <person name="Goodwin L."/>
            <person name="Pitluck S."/>
            <person name="Peters L."/>
            <person name="Kyrpides N."/>
            <person name="Mavromatis K."/>
            <person name="Ivanova N."/>
            <person name="Mikhailova N."/>
            <person name="Held B."/>
            <person name="Detter J.C."/>
            <person name="Tapia R."/>
            <person name="Han C."/>
            <person name="Land M."/>
            <person name="Hauser L."/>
            <person name="Markowitz V."/>
            <person name="Cheng J.-F."/>
            <person name="Hugenholtz P."/>
            <person name="Woyke T."/>
            <person name="Wu D."/>
            <person name="Tindall B."/>
            <person name="Brambilla E."/>
            <person name="Klenk H.-P."/>
            <person name="Eisen J.A."/>
        </authorList>
    </citation>
    <scope>NUCLEOTIDE SEQUENCE [LARGE SCALE GENOMIC DNA]</scope>
    <source>
        <strain evidence="1">DSM 18603</strain>
    </source>
</reference>
<dbReference type="Proteomes" id="UP000002774">
    <property type="component" value="Chromosome"/>
</dbReference>
<keyword evidence="2" id="KW-1185">Reference proteome</keyword>
<dbReference type="HOGENOM" id="CLU_3404404_0_0_10"/>
<sequence length="30" mass="3500">MDYQVSKISLTEIEKYVTNALLNMILSRII</sequence>
<dbReference type="AlphaFoldDB" id="H1YFF6"/>
<accession>H1YFF6</accession>
<evidence type="ECO:0000313" key="2">
    <source>
        <dbReference type="Proteomes" id="UP000002774"/>
    </source>
</evidence>
<evidence type="ECO:0000313" key="1">
    <source>
        <dbReference type="EMBL" id="EHQ27264.1"/>
    </source>
</evidence>
<name>H1YFF6_9SPHI</name>
<organism evidence="1 2">
    <name type="scientific">Mucilaginibacter paludis DSM 18603</name>
    <dbReference type="NCBI Taxonomy" id="714943"/>
    <lineage>
        <taxon>Bacteria</taxon>
        <taxon>Pseudomonadati</taxon>
        <taxon>Bacteroidota</taxon>
        <taxon>Sphingobacteriia</taxon>
        <taxon>Sphingobacteriales</taxon>
        <taxon>Sphingobacteriaceae</taxon>
        <taxon>Mucilaginibacter</taxon>
    </lineage>
</organism>
<protein>
    <submittedName>
        <fullName evidence="1">Uncharacterized protein</fullName>
    </submittedName>
</protein>
<dbReference type="EMBL" id="CM001403">
    <property type="protein sequence ID" value="EHQ27264.1"/>
    <property type="molecule type" value="Genomic_DNA"/>
</dbReference>